<evidence type="ECO:0000313" key="2">
    <source>
        <dbReference type="Proteomes" id="UP000054498"/>
    </source>
</evidence>
<gene>
    <name evidence="1" type="ORF">MNEG_11156</name>
</gene>
<dbReference type="RefSeq" id="XP_013895827.1">
    <property type="nucleotide sequence ID" value="XM_014040373.1"/>
</dbReference>
<dbReference type="EMBL" id="KK102834">
    <property type="protein sequence ID" value="KIY96807.1"/>
    <property type="molecule type" value="Genomic_DNA"/>
</dbReference>
<evidence type="ECO:0000313" key="1">
    <source>
        <dbReference type="EMBL" id="KIY96807.1"/>
    </source>
</evidence>
<dbReference type="Pfam" id="PF11360">
    <property type="entry name" value="DUF3110"/>
    <property type="match status" value="1"/>
</dbReference>
<organism evidence="1 2">
    <name type="scientific">Monoraphidium neglectum</name>
    <dbReference type="NCBI Taxonomy" id="145388"/>
    <lineage>
        <taxon>Eukaryota</taxon>
        <taxon>Viridiplantae</taxon>
        <taxon>Chlorophyta</taxon>
        <taxon>core chlorophytes</taxon>
        <taxon>Chlorophyceae</taxon>
        <taxon>CS clade</taxon>
        <taxon>Sphaeropleales</taxon>
        <taxon>Selenastraceae</taxon>
        <taxon>Monoraphidium</taxon>
    </lineage>
</organism>
<protein>
    <submittedName>
        <fullName evidence="1">Uncharacterized protein</fullName>
    </submittedName>
</protein>
<keyword evidence="2" id="KW-1185">Reference proteome</keyword>
<sequence>MSDTVAYLDSLFGSSYAESQPKIDIEHCYKILDGCPWIFPRPVYVLTLGELRPGDPLASAGGGGGAGGDGEGLVGSTYTLRTKVTQEGAADALAQLLGRPHLASSLDVAQMRDGVVTFEDSDAAARFATRLEEEGETQVTVAEVDSHKLFRLASDSSALVVLVEGGEGGELPAPFQLAAALKKQRAWDDM</sequence>
<dbReference type="KEGG" id="mng:MNEG_11156"/>
<reference evidence="1 2" key="1">
    <citation type="journal article" date="2013" name="BMC Genomics">
        <title>Reconstruction of the lipid metabolism for the microalga Monoraphidium neglectum from its genome sequence reveals characteristics suitable for biofuel production.</title>
        <authorList>
            <person name="Bogen C."/>
            <person name="Al-Dilaimi A."/>
            <person name="Albersmeier A."/>
            <person name="Wichmann J."/>
            <person name="Grundmann M."/>
            <person name="Rupp O."/>
            <person name="Lauersen K.J."/>
            <person name="Blifernez-Klassen O."/>
            <person name="Kalinowski J."/>
            <person name="Goesmann A."/>
            <person name="Mussgnug J.H."/>
            <person name="Kruse O."/>
        </authorList>
    </citation>
    <scope>NUCLEOTIDE SEQUENCE [LARGE SCALE GENOMIC DNA]</scope>
    <source>
        <strain evidence="1 2">SAG 48.87</strain>
    </source>
</reference>
<dbReference type="AlphaFoldDB" id="A0A0D2JAP6"/>
<dbReference type="InterPro" id="IPR021503">
    <property type="entry name" value="DUF3110"/>
</dbReference>
<name>A0A0D2JAP6_9CHLO</name>
<dbReference type="OrthoDB" id="566751at2759"/>
<accession>A0A0D2JAP6</accession>
<proteinExistence type="predicted"/>
<dbReference type="Proteomes" id="UP000054498">
    <property type="component" value="Unassembled WGS sequence"/>
</dbReference>
<dbReference type="GeneID" id="25728390"/>